<dbReference type="PANTHER" id="PTHR37254">
    <property type="entry name" value="OS01G0100500 PROTEIN"/>
    <property type="match status" value="1"/>
</dbReference>
<accession>A0A5D3CDD3</accession>
<protein>
    <submittedName>
        <fullName evidence="2">Uncharacterized protein</fullName>
    </submittedName>
</protein>
<reference evidence="3 4" key="1">
    <citation type="submission" date="2019-08" db="EMBL/GenBank/DDBJ databases">
        <title>Draft genome sequences of two oriental melons (Cucumis melo L. var makuwa).</title>
        <authorList>
            <person name="Kwon S.-Y."/>
        </authorList>
    </citation>
    <scope>NUCLEOTIDE SEQUENCE [LARGE SCALE GENOMIC DNA]</scope>
    <source>
        <strain evidence="4">cv. Chang Bougi</strain>
        <strain evidence="3">cv. SW 3</strain>
        <tissue evidence="2">Leaf</tissue>
    </source>
</reference>
<gene>
    <name evidence="2" type="ORF">E5676_scaffold648G001670</name>
    <name evidence="1" type="ORF">E6C27_scaffold115G002140</name>
</gene>
<evidence type="ECO:0000313" key="1">
    <source>
        <dbReference type="EMBL" id="KAA0047702.1"/>
    </source>
</evidence>
<evidence type="ECO:0000313" key="4">
    <source>
        <dbReference type="Proteomes" id="UP000321947"/>
    </source>
</evidence>
<sequence length="153" mass="17649">MFSIQPLHHQVLGSTYEEKQRTVPFKGDSSQPVDFSRPEDIIPLPPLIDFNDCSDVDMSNILKNMKSLYEYNVFLREKLLSTQSEISPNEADVLFFQCLVVEIFNQGGILKGESQTYLERRSDNRGRPCQCTMLCCNIVDIGLYLCTMCWNMY</sequence>
<dbReference type="EMBL" id="SSTE01013117">
    <property type="protein sequence ID" value="KAA0047702.1"/>
    <property type="molecule type" value="Genomic_DNA"/>
</dbReference>
<dbReference type="PANTHER" id="PTHR37254:SF1">
    <property type="entry name" value="OS01G0100500 PROTEIN"/>
    <property type="match status" value="1"/>
</dbReference>
<evidence type="ECO:0000313" key="2">
    <source>
        <dbReference type="EMBL" id="TYK08356.1"/>
    </source>
</evidence>
<name>A0A5D3CDD3_CUCMM</name>
<dbReference type="AlphaFoldDB" id="A0A5D3CDD3"/>
<organism evidence="2 4">
    <name type="scientific">Cucumis melo var. makuwa</name>
    <name type="common">Oriental melon</name>
    <dbReference type="NCBI Taxonomy" id="1194695"/>
    <lineage>
        <taxon>Eukaryota</taxon>
        <taxon>Viridiplantae</taxon>
        <taxon>Streptophyta</taxon>
        <taxon>Embryophyta</taxon>
        <taxon>Tracheophyta</taxon>
        <taxon>Spermatophyta</taxon>
        <taxon>Magnoliopsida</taxon>
        <taxon>eudicotyledons</taxon>
        <taxon>Gunneridae</taxon>
        <taxon>Pentapetalae</taxon>
        <taxon>rosids</taxon>
        <taxon>fabids</taxon>
        <taxon>Cucurbitales</taxon>
        <taxon>Cucurbitaceae</taxon>
        <taxon>Benincaseae</taxon>
        <taxon>Cucumis</taxon>
    </lineage>
</organism>
<dbReference type="EMBL" id="SSTD01012901">
    <property type="protein sequence ID" value="TYK08356.1"/>
    <property type="molecule type" value="Genomic_DNA"/>
</dbReference>
<proteinExistence type="predicted"/>
<dbReference type="Proteomes" id="UP000321947">
    <property type="component" value="Unassembled WGS sequence"/>
</dbReference>
<evidence type="ECO:0000313" key="3">
    <source>
        <dbReference type="Proteomes" id="UP000321393"/>
    </source>
</evidence>
<comment type="caution">
    <text evidence="2">The sequence shown here is derived from an EMBL/GenBank/DDBJ whole genome shotgun (WGS) entry which is preliminary data.</text>
</comment>
<dbReference type="Proteomes" id="UP000321393">
    <property type="component" value="Unassembled WGS sequence"/>
</dbReference>